<dbReference type="Proteomes" id="UP000018896">
    <property type="component" value="Unassembled WGS sequence"/>
</dbReference>
<gene>
    <name evidence="1" type="ORF">JCM9157_4834</name>
</gene>
<organism evidence="1 2">
    <name type="scientific">Halalkalibacter akibai (strain ATCC 43226 / DSM 21942 / CIP 109018 / JCM 9157 / 1139)</name>
    <name type="common">Bacillus akibai</name>
    <dbReference type="NCBI Taxonomy" id="1236973"/>
    <lineage>
        <taxon>Bacteria</taxon>
        <taxon>Bacillati</taxon>
        <taxon>Bacillota</taxon>
        <taxon>Bacilli</taxon>
        <taxon>Bacillales</taxon>
        <taxon>Bacillaceae</taxon>
        <taxon>Halalkalibacter</taxon>
    </lineage>
</organism>
<name>W4QZH1_HALA3</name>
<evidence type="ECO:0000313" key="2">
    <source>
        <dbReference type="Proteomes" id="UP000018896"/>
    </source>
</evidence>
<keyword evidence="2" id="KW-1185">Reference proteome</keyword>
<reference evidence="1 2" key="1">
    <citation type="journal article" date="2014" name="Genome Announc.">
        <title>Draft Genome Sequences of Three Alkaliphilic Bacillus Strains, Bacillus wakoensis JCM 9140T, Bacillus akibai JCM 9157T, and Bacillus hemicellulosilyticus JCM 9152T.</title>
        <authorList>
            <person name="Yuki M."/>
            <person name="Oshima K."/>
            <person name="Suda W."/>
            <person name="Oshida Y."/>
            <person name="Kitamura K."/>
            <person name="Iida T."/>
            <person name="Hattori M."/>
            <person name="Ohkuma M."/>
        </authorList>
    </citation>
    <scope>NUCLEOTIDE SEQUENCE [LARGE SCALE GENOMIC DNA]</scope>
    <source>
        <strain evidence="1 2">JCM 9157</strain>
    </source>
</reference>
<proteinExistence type="predicted"/>
<dbReference type="RefSeq" id="WP_235715080.1">
    <property type="nucleotide sequence ID" value="NZ_BAUV01000082.1"/>
</dbReference>
<protein>
    <submittedName>
        <fullName evidence="1">Uncharacterized protein</fullName>
    </submittedName>
</protein>
<accession>W4QZH1</accession>
<dbReference type="EMBL" id="BAUV01000082">
    <property type="protein sequence ID" value="GAE37525.1"/>
    <property type="molecule type" value="Genomic_DNA"/>
</dbReference>
<dbReference type="eggNOG" id="ENOG5030D6H">
    <property type="taxonomic scope" value="Bacteria"/>
</dbReference>
<evidence type="ECO:0000313" key="1">
    <source>
        <dbReference type="EMBL" id="GAE37525.1"/>
    </source>
</evidence>
<dbReference type="AlphaFoldDB" id="W4QZH1"/>
<comment type="caution">
    <text evidence="1">The sequence shown here is derived from an EMBL/GenBank/DDBJ whole genome shotgun (WGS) entry which is preliminary data.</text>
</comment>
<sequence>MYEITNMIIDNHFDIEEVITVSITHDYKSYSITFNKSDLEVINTWVFEKNTSFPAVLSESIINSIREDIKVKLN</sequence>